<dbReference type="Proteomes" id="UP001174909">
    <property type="component" value="Unassembled WGS sequence"/>
</dbReference>
<gene>
    <name evidence="2" type="ORF">GBAR_LOCUS20958</name>
</gene>
<evidence type="ECO:0000259" key="1">
    <source>
        <dbReference type="PROSITE" id="PS50127"/>
    </source>
</evidence>
<sequence length="163" mass="18044">MASGDQAVSLRRLKKEYQKLSKSPPAGVAVSLPSDTDMYVWEALLNGPDDSVYKGGVFKARVCVPVNYPVKPPEVHFVAPFPYHLNVSQSSGQVCLGLLGVDKWEPSYMGMEHILQALVAILIRPEPSSAMDHELLNNYHNFSYRYSVEAQKSASNAAKTFKK</sequence>
<evidence type="ECO:0000313" key="3">
    <source>
        <dbReference type="Proteomes" id="UP001174909"/>
    </source>
</evidence>
<dbReference type="SUPFAM" id="SSF54495">
    <property type="entry name" value="UBC-like"/>
    <property type="match status" value="1"/>
</dbReference>
<keyword evidence="3" id="KW-1185">Reference proteome</keyword>
<feature type="domain" description="UBC core" evidence="1">
    <location>
        <begin position="8"/>
        <end position="159"/>
    </location>
</feature>
<protein>
    <submittedName>
        <fullName evidence="2">Ubiquitin-conjugating enzyme E2 4</fullName>
    </submittedName>
</protein>
<comment type="caution">
    <text evidence="2">The sequence shown here is derived from an EMBL/GenBank/DDBJ whole genome shotgun (WGS) entry which is preliminary data.</text>
</comment>
<dbReference type="InterPro" id="IPR000608">
    <property type="entry name" value="UBC"/>
</dbReference>
<dbReference type="PROSITE" id="PS50127">
    <property type="entry name" value="UBC_2"/>
    <property type="match status" value="1"/>
</dbReference>
<dbReference type="InterPro" id="IPR050113">
    <property type="entry name" value="Ub_conjugating_enzyme"/>
</dbReference>
<dbReference type="PANTHER" id="PTHR24067">
    <property type="entry name" value="UBIQUITIN-CONJUGATING ENZYME E2"/>
    <property type="match status" value="1"/>
</dbReference>
<proteinExistence type="predicted"/>
<dbReference type="AlphaFoldDB" id="A0AA35SY79"/>
<evidence type="ECO:0000313" key="2">
    <source>
        <dbReference type="EMBL" id="CAI8037477.1"/>
    </source>
</evidence>
<reference evidence="2" key="1">
    <citation type="submission" date="2023-03" db="EMBL/GenBank/DDBJ databases">
        <authorList>
            <person name="Steffen K."/>
            <person name="Cardenas P."/>
        </authorList>
    </citation>
    <scope>NUCLEOTIDE SEQUENCE</scope>
</reference>
<accession>A0AA35SY79</accession>
<name>A0AA35SY79_GEOBA</name>
<dbReference type="CDD" id="cd00195">
    <property type="entry name" value="UBCc_UEV"/>
    <property type="match status" value="1"/>
</dbReference>
<dbReference type="Pfam" id="PF00179">
    <property type="entry name" value="UQ_con"/>
    <property type="match status" value="1"/>
</dbReference>
<dbReference type="InterPro" id="IPR016135">
    <property type="entry name" value="UBQ-conjugating_enzyme/RWD"/>
</dbReference>
<dbReference type="SMART" id="SM00212">
    <property type="entry name" value="UBCc"/>
    <property type="match status" value="1"/>
</dbReference>
<dbReference type="Gene3D" id="3.10.110.10">
    <property type="entry name" value="Ubiquitin Conjugating Enzyme"/>
    <property type="match status" value="1"/>
</dbReference>
<organism evidence="2 3">
    <name type="scientific">Geodia barretti</name>
    <name type="common">Barrett's horny sponge</name>
    <dbReference type="NCBI Taxonomy" id="519541"/>
    <lineage>
        <taxon>Eukaryota</taxon>
        <taxon>Metazoa</taxon>
        <taxon>Porifera</taxon>
        <taxon>Demospongiae</taxon>
        <taxon>Heteroscleromorpha</taxon>
        <taxon>Tetractinellida</taxon>
        <taxon>Astrophorina</taxon>
        <taxon>Geodiidae</taxon>
        <taxon>Geodia</taxon>
    </lineage>
</organism>
<dbReference type="EMBL" id="CASHTH010002939">
    <property type="protein sequence ID" value="CAI8037477.1"/>
    <property type="molecule type" value="Genomic_DNA"/>
</dbReference>